<feature type="transmembrane region" description="Helical" evidence="1">
    <location>
        <begin position="137"/>
        <end position="158"/>
    </location>
</feature>
<feature type="transmembrane region" description="Helical" evidence="1">
    <location>
        <begin position="46"/>
        <end position="66"/>
    </location>
</feature>
<dbReference type="EMBL" id="ML977150">
    <property type="protein sequence ID" value="KAF1988020.1"/>
    <property type="molecule type" value="Genomic_DNA"/>
</dbReference>
<accession>A0A6G1H4S2</accession>
<gene>
    <name evidence="2" type="ORF">K402DRAFT_419872</name>
</gene>
<dbReference type="PANTHER" id="PTHR39470:SF1">
    <property type="entry name" value="CHORISMATE SYNTHASE PROTEIN"/>
    <property type="match status" value="1"/>
</dbReference>
<evidence type="ECO:0000313" key="2">
    <source>
        <dbReference type="EMBL" id="KAF1988020.1"/>
    </source>
</evidence>
<dbReference type="OrthoDB" id="4218123at2759"/>
<keyword evidence="1" id="KW-1133">Transmembrane helix</keyword>
<proteinExistence type="predicted"/>
<dbReference type="Proteomes" id="UP000800041">
    <property type="component" value="Unassembled WGS sequence"/>
</dbReference>
<organism evidence="2 3">
    <name type="scientific">Aulographum hederae CBS 113979</name>
    <dbReference type="NCBI Taxonomy" id="1176131"/>
    <lineage>
        <taxon>Eukaryota</taxon>
        <taxon>Fungi</taxon>
        <taxon>Dikarya</taxon>
        <taxon>Ascomycota</taxon>
        <taxon>Pezizomycotina</taxon>
        <taxon>Dothideomycetes</taxon>
        <taxon>Pleosporomycetidae</taxon>
        <taxon>Aulographales</taxon>
        <taxon>Aulographaceae</taxon>
    </lineage>
</organism>
<keyword evidence="3" id="KW-1185">Reference proteome</keyword>
<dbReference type="AlphaFoldDB" id="A0A6G1H4S2"/>
<keyword evidence="1" id="KW-0472">Membrane</keyword>
<evidence type="ECO:0000313" key="3">
    <source>
        <dbReference type="Proteomes" id="UP000800041"/>
    </source>
</evidence>
<evidence type="ECO:0000256" key="1">
    <source>
        <dbReference type="SAM" id="Phobius"/>
    </source>
</evidence>
<protein>
    <submittedName>
        <fullName evidence="2">Uncharacterized protein</fullName>
    </submittedName>
</protein>
<name>A0A6G1H4S2_9PEZI</name>
<dbReference type="PANTHER" id="PTHR39470">
    <property type="entry name" value="CHROMOSOME 10, WHOLE GENOME SHOTGUN SEQUENCE"/>
    <property type="match status" value="1"/>
</dbReference>
<feature type="transmembrane region" description="Helical" evidence="1">
    <location>
        <begin position="6"/>
        <end position="25"/>
    </location>
</feature>
<feature type="transmembrane region" description="Helical" evidence="1">
    <location>
        <begin position="218"/>
        <end position="241"/>
    </location>
</feature>
<feature type="transmembrane region" description="Helical" evidence="1">
    <location>
        <begin position="179"/>
        <end position="198"/>
    </location>
</feature>
<keyword evidence="1" id="KW-0812">Transmembrane</keyword>
<reference evidence="2" key="1">
    <citation type="journal article" date="2020" name="Stud. Mycol.">
        <title>101 Dothideomycetes genomes: a test case for predicting lifestyles and emergence of pathogens.</title>
        <authorList>
            <person name="Haridas S."/>
            <person name="Albert R."/>
            <person name="Binder M."/>
            <person name="Bloem J."/>
            <person name="Labutti K."/>
            <person name="Salamov A."/>
            <person name="Andreopoulos B."/>
            <person name="Baker S."/>
            <person name="Barry K."/>
            <person name="Bills G."/>
            <person name="Bluhm B."/>
            <person name="Cannon C."/>
            <person name="Castanera R."/>
            <person name="Culley D."/>
            <person name="Daum C."/>
            <person name="Ezra D."/>
            <person name="Gonzalez J."/>
            <person name="Henrissat B."/>
            <person name="Kuo A."/>
            <person name="Liang C."/>
            <person name="Lipzen A."/>
            <person name="Lutzoni F."/>
            <person name="Magnuson J."/>
            <person name="Mondo S."/>
            <person name="Nolan M."/>
            <person name="Ohm R."/>
            <person name="Pangilinan J."/>
            <person name="Park H.-J."/>
            <person name="Ramirez L."/>
            <person name="Alfaro M."/>
            <person name="Sun H."/>
            <person name="Tritt A."/>
            <person name="Yoshinaga Y."/>
            <person name="Zwiers L.-H."/>
            <person name="Turgeon B."/>
            <person name="Goodwin S."/>
            <person name="Spatafora J."/>
            <person name="Crous P."/>
            <person name="Grigoriev I."/>
        </authorList>
    </citation>
    <scope>NUCLEOTIDE SEQUENCE</scope>
    <source>
        <strain evidence="2">CBS 113979</strain>
    </source>
</reference>
<sequence>MDSNTWWTLLMFFGPMIVPRAVAFYRSISTVNPQNIRSVPPKSRRALNLLFITALIFLVSTIPRLGPENIFHATQSRLKLATGTLFSRLAGVRELTPQDDLLREKFESLENRKLYLQYGPSVLLDCPFCTAANPLTYIYYAIPSILTPHLAHLLVLGLSTSLPIAGRAASTFRSHATHLGVLLALAEVYAVYASPTYLEAWLITPNPNTIPYPFFWRLRLFRGLAIAACDILLAAAIYLVATNRWAAAGARGDSAAEKTEQAVRNMEGLCGKLTLAGAMRNTIFRDAALKKVVDEYWVKEKGWREEVHQEREVVEGLNRALGRVDVDALGRQMGEFTDRAFESLRPGDDVMQGQ</sequence>